<sequence>MVKTGKGGQVYNKSGTSNDKICQENCRGEVKHKLLKRSGLKQRIPYNTSNIEENNEFSDYPEMANFPKSQDFRTQEMSNKEMKSLEATSQLAIIE</sequence>
<dbReference type="Proteomes" id="UP000030640">
    <property type="component" value="Unassembled WGS sequence"/>
</dbReference>
<dbReference type="AlphaFoldDB" id="W7AKL0"/>
<dbReference type="EMBL" id="KI965475">
    <property type="protein sequence ID" value="EUD65876.1"/>
    <property type="molecule type" value="Genomic_DNA"/>
</dbReference>
<keyword evidence="3" id="KW-1185">Reference proteome</keyword>
<feature type="region of interest" description="Disordered" evidence="1">
    <location>
        <begin position="72"/>
        <end position="95"/>
    </location>
</feature>
<gene>
    <name evidence="2" type="ORF">C922_03600</name>
</gene>
<reference evidence="2 3" key="1">
    <citation type="submission" date="2013-02" db="EMBL/GenBank/DDBJ databases">
        <title>The Genome Sequence of Plasmodium inui San Antonio 1.</title>
        <authorList>
            <consortium name="The Broad Institute Genome Sequencing Platform"/>
            <consortium name="The Broad Institute Genome Sequencing Center for Infectious Disease"/>
            <person name="Neafsey D."/>
            <person name="Cheeseman I."/>
            <person name="Volkman S."/>
            <person name="Adams J."/>
            <person name="Walker B."/>
            <person name="Young S.K."/>
            <person name="Zeng Q."/>
            <person name="Gargeya S."/>
            <person name="Fitzgerald M."/>
            <person name="Haas B."/>
            <person name="Abouelleil A."/>
            <person name="Alvarado L."/>
            <person name="Arachchi H.M."/>
            <person name="Berlin A.M."/>
            <person name="Chapman S.B."/>
            <person name="Dewar J."/>
            <person name="Goldberg J."/>
            <person name="Griggs A."/>
            <person name="Gujja S."/>
            <person name="Hansen M."/>
            <person name="Howarth C."/>
            <person name="Imamovic A."/>
            <person name="Larimer J."/>
            <person name="McCowan C."/>
            <person name="Murphy C."/>
            <person name="Neiman D."/>
            <person name="Pearson M."/>
            <person name="Priest M."/>
            <person name="Roberts A."/>
            <person name="Saif S."/>
            <person name="Shea T."/>
            <person name="Sisk P."/>
            <person name="Sykes S."/>
            <person name="Wortman J."/>
            <person name="Nusbaum C."/>
            <person name="Birren B."/>
        </authorList>
    </citation>
    <scope>NUCLEOTIDE SEQUENCE [LARGE SCALE GENOMIC DNA]</scope>
    <source>
        <strain evidence="2 3">San Antonio 1</strain>
    </source>
</reference>
<evidence type="ECO:0000313" key="2">
    <source>
        <dbReference type="EMBL" id="EUD65876.1"/>
    </source>
</evidence>
<dbReference type="RefSeq" id="XP_008817414.1">
    <property type="nucleotide sequence ID" value="XM_008819192.1"/>
</dbReference>
<name>W7AKL0_9APIC</name>
<feature type="compositionally biased region" description="Basic and acidic residues" evidence="1">
    <location>
        <begin position="72"/>
        <end position="84"/>
    </location>
</feature>
<accession>W7AKL0</accession>
<dbReference type="VEuPathDB" id="PlasmoDB:C922_03600"/>
<organism evidence="2 3">
    <name type="scientific">Plasmodium inui San Antonio 1</name>
    <dbReference type="NCBI Taxonomy" id="1237626"/>
    <lineage>
        <taxon>Eukaryota</taxon>
        <taxon>Sar</taxon>
        <taxon>Alveolata</taxon>
        <taxon>Apicomplexa</taxon>
        <taxon>Aconoidasida</taxon>
        <taxon>Haemosporida</taxon>
        <taxon>Plasmodiidae</taxon>
        <taxon>Plasmodium</taxon>
        <taxon>Plasmodium (Plasmodium)</taxon>
    </lineage>
</organism>
<feature type="compositionally biased region" description="Polar residues" evidence="1">
    <location>
        <begin position="86"/>
        <end position="95"/>
    </location>
</feature>
<evidence type="ECO:0000313" key="3">
    <source>
        <dbReference type="Proteomes" id="UP000030640"/>
    </source>
</evidence>
<proteinExistence type="predicted"/>
<dbReference type="GeneID" id="20038874"/>
<evidence type="ECO:0000256" key="1">
    <source>
        <dbReference type="SAM" id="MobiDB-lite"/>
    </source>
</evidence>
<protein>
    <submittedName>
        <fullName evidence="2">Uncharacterized protein</fullName>
    </submittedName>
</protein>
<feature type="region of interest" description="Disordered" evidence="1">
    <location>
        <begin position="1"/>
        <end position="21"/>
    </location>
</feature>
<feature type="compositionally biased region" description="Polar residues" evidence="1">
    <location>
        <begin position="11"/>
        <end position="20"/>
    </location>
</feature>